<comment type="catalytic activity">
    <reaction evidence="9">
        <text>2 nitric oxide + NADPH + 2 O2 = 2 nitrate + NADP(+) + H(+)</text>
        <dbReference type="Rhea" id="RHEA:19465"/>
        <dbReference type="ChEBI" id="CHEBI:15378"/>
        <dbReference type="ChEBI" id="CHEBI:15379"/>
        <dbReference type="ChEBI" id="CHEBI:16480"/>
        <dbReference type="ChEBI" id="CHEBI:17632"/>
        <dbReference type="ChEBI" id="CHEBI:57783"/>
        <dbReference type="ChEBI" id="CHEBI:58349"/>
        <dbReference type="EC" id="1.14.12.17"/>
    </reaction>
</comment>
<dbReference type="GO" id="GO:0046210">
    <property type="term" value="P:nitric oxide catabolic process"/>
    <property type="evidence" value="ECO:0007669"/>
    <property type="project" value="TreeGrafter"/>
</dbReference>
<dbReference type="FunFam" id="1.10.490.10:FF:000003">
    <property type="entry name" value="Flavohemoprotein"/>
    <property type="match status" value="1"/>
</dbReference>
<dbReference type="EC" id="1.14.12.17" evidence="2"/>
<evidence type="ECO:0000313" key="13">
    <source>
        <dbReference type="EMBL" id="AAO04037.1"/>
    </source>
</evidence>
<evidence type="ECO:0000259" key="12">
    <source>
        <dbReference type="PROSITE" id="PS51384"/>
    </source>
</evidence>
<dbReference type="RefSeq" id="WP_001832143.1">
    <property type="nucleotide sequence ID" value="NC_004461.1"/>
</dbReference>
<dbReference type="eggNOG" id="COG1018">
    <property type="taxonomic scope" value="Bacteria"/>
</dbReference>
<keyword evidence="6" id="KW-0408">Iron</keyword>
<dbReference type="InterPro" id="IPR012292">
    <property type="entry name" value="Globin/Proto"/>
</dbReference>
<dbReference type="GO" id="GO:0071500">
    <property type="term" value="P:cellular response to nitrosative stress"/>
    <property type="evidence" value="ECO:0007669"/>
    <property type="project" value="TreeGrafter"/>
</dbReference>
<dbReference type="KEGG" id="sep:SE_0440"/>
<dbReference type="GO" id="GO:0005344">
    <property type="term" value="F:oxygen carrier activity"/>
    <property type="evidence" value="ECO:0007669"/>
    <property type="project" value="UniProtKB-KW"/>
</dbReference>
<feature type="domain" description="Globin" evidence="11">
    <location>
        <begin position="1"/>
        <end position="138"/>
    </location>
</feature>
<dbReference type="InterPro" id="IPR039261">
    <property type="entry name" value="FNR_nucleotide-bd"/>
</dbReference>
<keyword evidence="7" id="KW-0520">NAD</keyword>
<comment type="similarity">
    <text evidence="10">Belongs to the globin family.</text>
</comment>
<dbReference type="InterPro" id="IPR001433">
    <property type="entry name" value="OxRdtase_FAD/NAD-bd"/>
</dbReference>
<dbReference type="Gene3D" id="2.40.30.10">
    <property type="entry name" value="Translation factors"/>
    <property type="match status" value="1"/>
</dbReference>
<dbReference type="SUPFAM" id="SSF46458">
    <property type="entry name" value="Globin-like"/>
    <property type="match status" value="1"/>
</dbReference>
<dbReference type="eggNOG" id="COG1017">
    <property type="taxonomic scope" value="Bacteria"/>
</dbReference>
<keyword evidence="4 10" id="KW-0561">Oxygen transport</keyword>
<dbReference type="GO" id="GO:0046872">
    <property type="term" value="F:metal ion binding"/>
    <property type="evidence" value="ECO:0007669"/>
    <property type="project" value="UniProtKB-KW"/>
</dbReference>
<dbReference type="CDD" id="cd06184">
    <property type="entry name" value="flavohem_like_fad_nad_binding"/>
    <property type="match status" value="1"/>
</dbReference>
<feature type="domain" description="FAD-binding FR-type" evidence="12">
    <location>
        <begin position="147"/>
        <end position="254"/>
    </location>
</feature>
<evidence type="ECO:0000256" key="3">
    <source>
        <dbReference type="ARBA" id="ARBA00022617"/>
    </source>
</evidence>
<dbReference type="PATRIC" id="fig|176280.10.peg.414"/>
<dbReference type="PRINTS" id="PR00409">
    <property type="entry name" value="PHDIOXRDTASE"/>
</dbReference>
<dbReference type="GO" id="GO:0071949">
    <property type="term" value="F:FAD binding"/>
    <property type="evidence" value="ECO:0007669"/>
    <property type="project" value="TreeGrafter"/>
</dbReference>
<comment type="similarity">
    <text evidence="1">In the C-terminal section; belongs to the flavoprotein pyridine nucleotide cytochrome reductase family.</text>
</comment>
<dbReference type="GO" id="GO:0019825">
    <property type="term" value="F:oxygen binding"/>
    <property type="evidence" value="ECO:0007669"/>
    <property type="project" value="InterPro"/>
</dbReference>
<dbReference type="Gene3D" id="3.40.50.80">
    <property type="entry name" value="Nucleotide-binding domain of ferredoxin-NADP reductase (FNR) module"/>
    <property type="match status" value="1"/>
</dbReference>
<dbReference type="InterPro" id="IPR009050">
    <property type="entry name" value="Globin-like_sf"/>
</dbReference>
<dbReference type="Proteomes" id="UP000001411">
    <property type="component" value="Chromosome"/>
</dbReference>
<dbReference type="SUPFAM" id="SSF63380">
    <property type="entry name" value="Riboflavin synthase domain-like"/>
    <property type="match status" value="1"/>
</dbReference>
<evidence type="ECO:0000256" key="1">
    <source>
        <dbReference type="ARBA" id="ARBA00006401"/>
    </source>
</evidence>
<dbReference type="InterPro" id="IPR017938">
    <property type="entry name" value="Riboflavin_synthase-like_b-brl"/>
</dbReference>
<evidence type="ECO:0000256" key="10">
    <source>
        <dbReference type="RuleBase" id="RU000356"/>
    </source>
</evidence>
<evidence type="ECO:0000256" key="8">
    <source>
        <dbReference type="ARBA" id="ARBA00048649"/>
    </source>
</evidence>
<dbReference type="HOGENOM" id="CLU_003827_12_0_9"/>
<reference evidence="13 14" key="1">
    <citation type="journal article" date="2003" name="Mol. Microbiol.">
        <title>Genome-based analysis of virulence genes in a non-biofilm-forming Staphylococcus epidermidis strain (ATCC 12228).</title>
        <authorList>
            <person name="Zhang Y.Q."/>
            <person name="Ren S.X."/>
            <person name="Li H.L."/>
            <person name="Wang Y.X."/>
            <person name="Fu G."/>
            <person name="Yang J."/>
            <person name="Qin Z.Q."/>
            <person name="Miao Y.G."/>
            <person name="Wang W.Y."/>
            <person name="Chen R.S."/>
            <person name="Shen Y."/>
            <person name="Chen Z."/>
            <person name="Yuan Z.H."/>
            <person name="Zhao G.P."/>
            <person name="Qu D."/>
            <person name="Danchin A."/>
            <person name="Wen Y.M."/>
        </authorList>
    </citation>
    <scope>NUCLEOTIDE SEQUENCE [LARGE SCALE GENOMIC DNA]</scope>
    <source>
        <strain evidence="14">ATCC 12228 / FDA PCI 1200</strain>
    </source>
</reference>
<dbReference type="GO" id="GO:0008941">
    <property type="term" value="F:nitric oxide dioxygenase NAD(P)H activity"/>
    <property type="evidence" value="ECO:0007669"/>
    <property type="project" value="UniProtKB-EC"/>
</dbReference>
<proteinExistence type="inferred from homology"/>
<dbReference type="AlphaFoldDB" id="A0A0H2VHG2"/>
<sequence>MLTEKEQDIIKQTVPLLQDKGTEITSIFYPKMFEANPELLNMFNQTNQKKGMQSAALAQAVLAAAMNINNLGAIKPAIMPVAHKHCALQVYPEHYPIVGENLLAAIQDVTGLESDDPVIQTWAKAYGEIADVFIKLEQEIYNHMLWKGFKPFKITNITQETSDIKSFTVESEEYDLSQFEPGQYITVDVSSEKLPYRAKRHYSIIDGDENHLVFGVKRDVTTEHEGEVSTILHDEISEGDMINLSAPVGGFSIENTERPQLFIGSGVGMTPLVSMFKKAASLNVPTQMIQAVVTEDERPFAQKLDSITDNYEQAQLHLHVKDKEGYLEAKELEQYLSEQPEIYICGGTKFLHSIINSLKELNYDMNHVHFETFIPRLSVQV</sequence>
<accession>A0A0H2VHG2</accession>
<organism evidence="13 14">
    <name type="scientific">Staphylococcus epidermidis (strain ATCC 12228 / FDA PCI 1200)</name>
    <dbReference type="NCBI Taxonomy" id="176280"/>
    <lineage>
        <taxon>Bacteria</taxon>
        <taxon>Bacillati</taxon>
        <taxon>Bacillota</taxon>
        <taxon>Bacilli</taxon>
        <taxon>Bacillales</taxon>
        <taxon>Staphylococcaceae</taxon>
        <taxon>Staphylococcus</taxon>
    </lineage>
</organism>
<evidence type="ECO:0000256" key="2">
    <source>
        <dbReference type="ARBA" id="ARBA00012229"/>
    </source>
</evidence>
<evidence type="ECO:0000256" key="9">
    <source>
        <dbReference type="ARBA" id="ARBA00049433"/>
    </source>
</evidence>
<dbReference type="PROSITE" id="PS01033">
    <property type="entry name" value="GLOBIN"/>
    <property type="match status" value="1"/>
</dbReference>
<dbReference type="SUPFAM" id="SSF52343">
    <property type="entry name" value="Ferredoxin reductase-like, C-terminal NADP-linked domain"/>
    <property type="match status" value="1"/>
</dbReference>
<dbReference type="PANTHER" id="PTHR43396:SF3">
    <property type="entry name" value="FLAVOHEMOPROTEIN"/>
    <property type="match status" value="1"/>
</dbReference>
<evidence type="ECO:0000313" key="14">
    <source>
        <dbReference type="Proteomes" id="UP000001411"/>
    </source>
</evidence>
<dbReference type="PROSITE" id="PS51384">
    <property type="entry name" value="FAD_FR"/>
    <property type="match status" value="1"/>
</dbReference>
<keyword evidence="10" id="KW-0813">Transport</keyword>
<keyword evidence="3 10" id="KW-0349">Heme</keyword>
<dbReference type="PANTHER" id="PTHR43396">
    <property type="entry name" value="FLAVOHEMOPROTEIN"/>
    <property type="match status" value="1"/>
</dbReference>
<protein>
    <recommendedName>
        <fullName evidence="2">nitric oxide dioxygenase</fullName>
        <ecNumber evidence="2">1.14.12.17</ecNumber>
    </recommendedName>
</protein>
<dbReference type="GO" id="GO:0020037">
    <property type="term" value="F:heme binding"/>
    <property type="evidence" value="ECO:0007669"/>
    <property type="project" value="InterPro"/>
</dbReference>
<dbReference type="InterPro" id="IPR017927">
    <property type="entry name" value="FAD-bd_FR_type"/>
</dbReference>
<dbReference type="EMBL" id="AE015929">
    <property type="protein sequence ID" value="AAO04037.1"/>
    <property type="molecule type" value="Genomic_DNA"/>
</dbReference>
<evidence type="ECO:0000256" key="4">
    <source>
        <dbReference type="ARBA" id="ARBA00022621"/>
    </source>
</evidence>
<dbReference type="Pfam" id="PF00042">
    <property type="entry name" value="Globin"/>
    <property type="match status" value="1"/>
</dbReference>
<gene>
    <name evidence="13" type="ordered locus">SE_0440</name>
</gene>
<comment type="catalytic activity">
    <reaction evidence="8">
        <text>2 nitric oxide + NADH + 2 O2 = 2 nitrate + NAD(+) + H(+)</text>
        <dbReference type="Rhea" id="RHEA:19469"/>
        <dbReference type="ChEBI" id="CHEBI:15378"/>
        <dbReference type="ChEBI" id="CHEBI:15379"/>
        <dbReference type="ChEBI" id="CHEBI:16480"/>
        <dbReference type="ChEBI" id="CHEBI:17632"/>
        <dbReference type="ChEBI" id="CHEBI:57540"/>
        <dbReference type="ChEBI" id="CHEBI:57945"/>
        <dbReference type="EC" id="1.14.12.17"/>
    </reaction>
</comment>
<keyword evidence="5" id="KW-0479">Metal-binding</keyword>
<name>A0A0H2VHG2_STAES</name>
<dbReference type="Pfam" id="PF00175">
    <property type="entry name" value="NAD_binding_1"/>
    <property type="match status" value="1"/>
</dbReference>
<evidence type="ECO:0000256" key="6">
    <source>
        <dbReference type="ARBA" id="ARBA00023004"/>
    </source>
</evidence>
<evidence type="ECO:0000256" key="7">
    <source>
        <dbReference type="ARBA" id="ARBA00023027"/>
    </source>
</evidence>
<dbReference type="Gene3D" id="1.10.490.10">
    <property type="entry name" value="Globins"/>
    <property type="match status" value="1"/>
</dbReference>
<dbReference type="OrthoDB" id="9801223at2"/>
<evidence type="ECO:0000256" key="5">
    <source>
        <dbReference type="ARBA" id="ARBA00022723"/>
    </source>
</evidence>
<evidence type="ECO:0000259" key="11">
    <source>
        <dbReference type="PROSITE" id="PS01033"/>
    </source>
</evidence>
<dbReference type="InterPro" id="IPR000971">
    <property type="entry name" value="Globin"/>
</dbReference>
<dbReference type="GeneID" id="50019404"/>